<protein>
    <submittedName>
        <fullName evidence="1">Uncharacterized protein</fullName>
    </submittedName>
</protein>
<name>A0ABQ9UNE1_SAGOE</name>
<reference evidence="1 2" key="1">
    <citation type="submission" date="2023-05" db="EMBL/GenBank/DDBJ databases">
        <title>B98-5 Cell Line De Novo Hybrid Assembly: An Optical Mapping Approach.</title>
        <authorList>
            <person name="Kananen K."/>
            <person name="Auerbach J.A."/>
            <person name="Kautto E."/>
            <person name="Blachly J.S."/>
        </authorList>
    </citation>
    <scope>NUCLEOTIDE SEQUENCE [LARGE SCALE GENOMIC DNA]</scope>
    <source>
        <strain evidence="1">B95-8</strain>
        <tissue evidence="1">Cell line</tissue>
    </source>
</reference>
<evidence type="ECO:0000313" key="1">
    <source>
        <dbReference type="EMBL" id="KAK2098325.1"/>
    </source>
</evidence>
<comment type="caution">
    <text evidence="1">The sequence shown here is derived from an EMBL/GenBank/DDBJ whole genome shotgun (WGS) entry which is preliminary data.</text>
</comment>
<dbReference type="Proteomes" id="UP001266305">
    <property type="component" value="Unassembled WGS sequence"/>
</dbReference>
<dbReference type="EMBL" id="JASSZA010000011">
    <property type="protein sequence ID" value="KAK2098325.1"/>
    <property type="molecule type" value="Genomic_DNA"/>
</dbReference>
<sequence>MGLKRGMLGHDPINFQPQLHLALKDRIQRFLTPSHRTLLAGKILDLVAEFSPDSKQQSPRSEEEE</sequence>
<evidence type="ECO:0000313" key="2">
    <source>
        <dbReference type="Proteomes" id="UP001266305"/>
    </source>
</evidence>
<accession>A0ABQ9UNE1</accession>
<feature type="non-terminal residue" evidence="1">
    <location>
        <position position="65"/>
    </location>
</feature>
<organism evidence="1 2">
    <name type="scientific">Saguinus oedipus</name>
    <name type="common">Cotton-top tamarin</name>
    <name type="synonym">Oedipomidas oedipus</name>
    <dbReference type="NCBI Taxonomy" id="9490"/>
    <lineage>
        <taxon>Eukaryota</taxon>
        <taxon>Metazoa</taxon>
        <taxon>Chordata</taxon>
        <taxon>Craniata</taxon>
        <taxon>Vertebrata</taxon>
        <taxon>Euteleostomi</taxon>
        <taxon>Mammalia</taxon>
        <taxon>Eutheria</taxon>
        <taxon>Euarchontoglires</taxon>
        <taxon>Primates</taxon>
        <taxon>Haplorrhini</taxon>
        <taxon>Platyrrhini</taxon>
        <taxon>Cebidae</taxon>
        <taxon>Callitrichinae</taxon>
        <taxon>Saguinus</taxon>
    </lineage>
</organism>
<proteinExistence type="predicted"/>
<keyword evidence="2" id="KW-1185">Reference proteome</keyword>
<gene>
    <name evidence="1" type="ORF">P7K49_023776</name>
</gene>